<evidence type="ECO:0000256" key="1">
    <source>
        <dbReference type="ARBA" id="ARBA00022737"/>
    </source>
</evidence>
<dbReference type="InterPro" id="IPR051165">
    <property type="entry name" value="Multifunctional_ANK_Repeat"/>
</dbReference>
<dbReference type="OrthoDB" id="194358at2759"/>
<dbReference type="Proteomes" id="UP000277300">
    <property type="component" value="Unassembled WGS sequence"/>
</dbReference>
<dbReference type="SUPFAM" id="SSF48403">
    <property type="entry name" value="Ankyrin repeat"/>
    <property type="match status" value="1"/>
</dbReference>
<dbReference type="PROSITE" id="PS50297">
    <property type="entry name" value="ANK_REP_REGION"/>
    <property type="match status" value="2"/>
</dbReference>
<dbReference type="PANTHER" id="PTHR24123">
    <property type="entry name" value="ANKYRIN REPEAT-CONTAINING"/>
    <property type="match status" value="1"/>
</dbReference>
<evidence type="ECO:0000313" key="6">
    <source>
        <dbReference type="Proteomes" id="UP000277300"/>
    </source>
</evidence>
<organism evidence="4 6">
    <name type="scientific">Phytophthora kernoviae</name>
    <dbReference type="NCBI Taxonomy" id="325452"/>
    <lineage>
        <taxon>Eukaryota</taxon>
        <taxon>Sar</taxon>
        <taxon>Stramenopiles</taxon>
        <taxon>Oomycota</taxon>
        <taxon>Peronosporomycetes</taxon>
        <taxon>Peronosporales</taxon>
        <taxon>Peronosporaceae</taxon>
        <taxon>Phytophthora</taxon>
    </lineage>
</organism>
<feature type="repeat" description="ANK" evidence="3">
    <location>
        <begin position="97"/>
        <end position="130"/>
    </location>
</feature>
<dbReference type="PROSITE" id="PS50088">
    <property type="entry name" value="ANK_REPEAT"/>
    <property type="match status" value="5"/>
</dbReference>
<feature type="repeat" description="ANK" evidence="3">
    <location>
        <begin position="271"/>
        <end position="303"/>
    </location>
</feature>
<evidence type="ECO:0000313" key="7">
    <source>
        <dbReference type="Proteomes" id="UP000284657"/>
    </source>
</evidence>
<comment type="caution">
    <text evidence="4">The sequence shown here is derived from an EMBL/GenBank/DDBJ whole genome shotgun (WGS) entry which is preliminary data.</text>
</comment>
<evidence type="ECO:0000313" key="5">
    <source>
        <dbReference type="EMBL" id="RLN64675.1"/>
    </source>
</evidence>
<proteinExistence type="predicted"/>
<reference evidence="6 7" key="1">
    <citation type="submission" date="2018-07" db="EMBL/GenBank/DDBJ databases">
        <title>Genome sequencing of oomycete isolates from Chile give support for New Zealand origin for Phytophthora kernoviae and make available the first Nothophytophthora sp. genome.</title>
        <authorList>
            <person name="Studholme D.J."/>
            <person name="Sanfuentes E."/>
            <person name="Panda P."/>
            <person name="Hill R."/>
            <person name="Sambles C."/>
            <person name="Grant M."/>
            <person name="Williams N.M."/>
            <person name="Mcdougal R.L."/>
        </authorList>
    </citation>
    <scope>NUCLEOTIDE SEQUENCE [LARGE SCALE GENOMIC DNA]</scope>
    <source>
        <strain evidence="4">Chile6</strain>
        <strain evidence="5">Chile7</strain>
    </source>
</reference>
<sequence length="366" mass="40340">MGRRRSKWKDGKRLDRGSRLLQYTKTGDCSSLNQLLQETETPDAVIQDRSEFLQLTQDHNGSTALHLAASEAAINGHLEVSRLLVDFGLLVDCHTTRGRTPLMYAVKGNFVALARFFVMEAGANVDEQNEMGVTAVYIACQDGHEEMVKFLVEEAHANVNLCNRTNHAPLHEAVAGGFTDVVEYLLLNGADKYVVDKMGVTVWHEAAGNGSVEMLELLVRYDVSLHLDGQEQVDKVMARHPFHYAAVEGRDSFVKALLEKKLVDVNFVDADGCTAIYYAAANGHVDVMQVLLSFGGDPNIASIRRSPLHCAVEWHRVECVKLLIQHSASRDSTDKNGLTPSEVAAQKGFPDLVELLEADNAKEEAP</sequence>
<feature type="repeat" description="ANK" evidence="3">
    <location>
        <begin position="165"/>
        <end position="197"/>
    </location>
</feature>
<keyword evidence="1" id="KW-0677">Repeat</keyword>
<protein>
    <submittedName>
        <fullName evidence="4">Uncharacterized protein</fullName>
    </submittedName>
</protein>
<evidence type="ECO:0000256" key="2">
    <source>
        <dbReference type="ARBA" id="ARBA00023043"/>
    </source>
</evidence>
<gene>
    <name evidence="5" type="ORF">BBJ29_005659</name>
    <name evidence="4" type="ORF">BBP00_00003942</name>
</gene>
<evidence type="ECO:0000313" key="4">
    <source>
        <dbReference type="EMBL" id="RLN63687.1"/>
    </source>
</evidence>
<dbReference type="InterPro" id="IPR036770">
    <property type="entry name" value="Ankyrin_rpt-contain_sf"/>
</dbReference>
<name>A0A3F2RSZ9_9STRA</name>
<dbReference type="Pfam" id="PF00023">
    <property type="entry name" value="Ank"/>
    <property type="match status" value="1"/>
</dbReference>
<dbReference type="EMBL" id="MBAD02000649">
    <property type="protein sequence ID" value="RLN64675.1"/>
    <property type="molecule type" value="Genomic_DNA"/>
</dbReference>
<dbReference type="InterPro" id="IPR002110">
    <property type="entry name" value="Ankyrin_rpt"/>
</dbReference>
<accession>A0A3F2RSZ9</accession>
<dbReference type="EMBL" id="MBDO02000090">
    <property type="protein sequence ID" value="RLN63687.1"/>
    <property type="molecule type" value="Genomic_DNA"/>
</dbReference>
<keyword evidence="2 3" id="KW-0040">ANK repeat</keyword>
<feature type="repeat" description="ANK" evidence="3">
    <location>
        <begin position="60"/>
        <end position="96"/>
    </location>
</feature>
<dbReference type="PANTHER" id="PTHR24123:SF33">
    <property type="entry name" value="PROTEIN HOS4"/>
    <property type="match status" value="1"/>
</dbReference>
<evidence type="ECO:0000256" key="3">
    <source>
        <dbReference type="PROSITE-ProRule" id="PRU00023"/>
    </source>
</evidence>
<dbReference type="AlphaFoldDB" id="A0A3F2RSZ9"/>
<feature type="repeat" description="ANK" evidence="3">
    <location>
        <begin position="303"/>
        <end position="335"/>
    </location>
</feature>
<dbReference type="SMART" id="SM00248">
    <property type="entry name" value="ANK"/>
    <property type="match status" value="9"/>
</dbReference>
<dbReference type="Pfam" id="PF12796">
    <property type="entry name" value="Ank_2"/>
    <property type="match status" value="3"/>
</dbReference>
<dbReference type="Proteomes" id="UP000284657">
    <property type="component" value="Unassembled WGS sequence"/>
</dbReference>
<dbReference type="Gene3D" id="1.25.40.20">
    <property type="entry name" value="Ankyrin repeat-containing domain"/>
    <property type="match status" value="4"/>
</dbReference>